<dbReference type="NCBIfam" id="TIGR00255">
    <property type="entry name" value="YicC/YloC family endoribonuclease"/>
    <property type="match status" value="1"/>
</dbReference>
<sequence>MIKSMTGYGMARHEDEHCLVMVEVKSLNSKYLDTQIKLPKEFTSKEIEVKSLISKILQRGKVSVSIDFQVKDDSLARIKYNKLLFQHYYKELTELKNAVGHQSDADLFRLAVQSPDVMEDFLDEEEIAEFWPVLEDTISEALNKTDGYRQKEGETLSRQIHEEVENIDKFLEKVKDRDPERVEVIRERIEKNIKEYIEKDKVDENRFEQELIYYIEKLDINEEKVRLKAHLDYFIEVLDYTNSSGKKLNFIGQEIGREINTIGSKANDAVIQKYVVNMKESLEQIKEQILNIL</sequence>
<evidence type="ECO:0000256" key="1">
    <source>
        <dbReference type="ARBA" id="ARBA00001968"/>
    </source>
</evidence>
<dbReference type="Pfam" id="PF03755">
    <property type="entry name" value="YicC-like_N"/>
    <property type="match status" value="1"/>
</dbReference>
<keyword evidence="4" id="KW-0378">Hydrolase</keyword>
<dbReference type="EMBL" id="CP028923">
    <property type="protein sequence ID" value="QCK14342.1"/>
    <property type="molecule type" value="Genomic_DNA"/>
</dbReference>
<keyword evidence="3" id="KW-0255">Endonuclease</keyword>
<evidence type="ECO:0000313" key="9">
    <source>
        <dbReference type="Proteomes" id="UP000298616"/>
    </source>
</evidence>
<dbReference type="Proteomes" id="UP000298616">
    <property type="component" value="Chromosome"/>
</dbReference>
<accession>A0A4D7JNL3</accession>
<keyword evidence="9" id="KW-1185">Reference proteome</keyword>
<comment type="similarity">
    <text evidence="5">Belongs to the YicC/YloC family.</text>
</comment>
<keyword evidence="2" id="KW-0540">Nuclease</keyword>
<reference evidence="8 9" key="1">
    <citation type="submission" date="2018-04" db="EMBL/GenBank/DDBJ databases">
        <title>Complete genome uncultured novel isolate.</title>
        <authorList>
            <person name="Merlino G."/>
        </authorList>
    </citation>
    <scope>NUCLEOTIDE SEQUENCE [LARGE SCALE GENOMIC DNA]</scope>
    <source>
        <strain evidence="9">R1DC9</strain>
    </source>
</reference>
<evidence type="ECO:0000313" key="8">
    <source>
        <dbReference type="EMBL" id="QCK14342.1"/>
    </source>
</evidence>
<evidence type="ECO:0000256" key="3">
    <source>
        <dbReference type="ARBA" id="ARBA00022759"/>
    </source>
</evidence>
<evidence type="ECO:0000259" key="7">
    <source>
        <dbReference type="Pfam" id="PF08340"/>
    </source>
</evidence>
<feature type="domain" description="Endoribonuclease YicC-like N-terminal" evidence="6">
    <location>
        <begin position="2"/>
        <end position="157"/>
    </location>
</feature>
<dbReference type="PANTHER" id="PTHR30636:SF3">
    <property type="entry name" value="UPF0701 PROTEIN YICC"/>
    <property type="match status" value="1"/>
</dbReference>
<dbReference type="Pfam" id="PF08340">
    <property type="entry name" value="YicC-like_C"/>
    <property type="match status" value="1"/>
</dbReference>
<dbReference type="GO" id="GO:0004521">
    <property type="term" value="F:RNA endonuclease activity"/>
    <property type="evidence" value="ECO:0007669"/>
    <property type="project" value="InterPro"/>
</dbReference>
<dbReference type="OrthoDB" id="9771229at2"/>
<organism evidence="8 9">
    <name type="scientific">Mangrovivirga cuniculi</name>
    <dbReference type="NCBI Taxonomy" id="2715131"/>
    <lineage>
        <taxon>Bacteria</taxon>
        <taxon>Pseudomonadati</taxon>
        <taxon>Bacteroidota</taxon>
        <taxon>Cytophagia</taxon>
        <taxon>Cytophagales</taxon>
        <taxon>Mangrovivirgaceae</taxon>
        <taxon>Mangrovivirga</taxon>
    </lineage>
</organism>
<name>A0A4D7JNL3_9BACT</name>
<evidence type="ECO:0000259" key="6">
    <source>
        <dbReference type="Pfam" id="PF03755"/>
    </source>
</evidence>
<dbReference type="InterPro" id="IPR005229">
    <property type="entry name" value="YicC/YloC-like"/>
</dbReference>
<dbReference type="InterPro" id="IPR013551">
    <property type="entry name" value="YicC-like_C"/>
</dbReference>
<dbReference type="PANTHER" id="PTHR30636">
    <property type="entry name" value="UPF0701 PROTEIN YICC"/>
    <property type="match status" value="1"/>
</dbReference>
<protein>
    <submittedName>
        <fullName evidence="8">YicC family protein</fullName>
    </submittedName>
</protein>
<feature type="domain" description="Endoribonuclease YicC-like C-terminal" evidence="7">
    <location>
        <begin position="174"/>
        <end position="292"/>
    </location>
</feature>
<dbReference type="RefSeq" id="WP_137089931.1">
    <property type="nucleotide sequence ID" value="NZ_CP028923.1"/>
</dbReference>
<dbReference type="KEGG" id="fpf:DCC35_06085"/>
<dbReference type="AlphaFoldDB" id="A0A4D7JNL3"/>
<evidence type="ECO:0000256" key="4">
    <source>
        <dbReference type="ARBA" id="ARBA00022801"/>
    </source>
</evidence>
<comment type="cofactor">
    <cofactor evidence="1">
        <name>a divalent metal cation</name>
        <dbReference type="ChEBI" id="CHEBI:60240"/>
    </cofactor>
</comment>
<gene>
    <name evidence="8" type="ORF">DCC35_06085</name>
</gene>
<proteinExistence type="inferred from homology"/>
<evidence type="ECO:0000256" key="5">
    <source>
        <dbReference type="ARBA" id="ARBA00035648"/>
    </source>
</evidence>
<dbReference type="InterPro" id="IPR013527">
    <property type="entry name" value="YicC-like_N"/>
</dbReference>
<evidence type="ECO:0000256" key="2">
    <source>
        <dbReference type="ARBA" id="ARBA00022722"/>
    </source>
</evidence>
<dbReference type="GO" id="GO:0016787">
    <property type="term" value="F:hydrolase activity"/>
    <property type="evidence" value="ECO:0007669"/>
    <property type="project" value="UniProtKB-KW"/>
</dbReference>